<dbReference type="InterPro" id="IPR050678">
    <property type="entry name" value="DNA_Partitioning_ATPase"/>
</dbReference>
<evidence type="ECO:0000259" key="1">
    <source>
        <dbReference type="Pfam" id="PF13614"/>
    </source>
</evidence>
<accession>A0A412EMG9</accession>
<dbReference type="InterPro" id="IPR027417">
    <property type="entry name" value="P-loop_NTPase"/>
</dbReference>
<sequence>MKIITVMNQKGGIGKTMTAASLAYILGQEHGKKVLLVDADQQGNVSMLYDRFEPEGIGMSELLEKHRSTGGTYSTTELIQTTPYDNVDIIPANGYLMRTNMQLLLNEKEDQIIRFAAAMLEVQDAYDYCIVDCGLLMDMTVTNVLVATDLLILPVKVGGFEVEAIANMAEQVEDLRGLNEGIRIKVLMTMRQKNQTSLQVEQWLKESSGQECFETSVRRSIVAEKATMQRVPLPVFSKSCIVTKDYREVAREILEEMEE</sequence>
<dbReference type="SUPFAM" id="SSF52540">
    <property type="entry name" value="P-loop containing nucleoside triphosphate hydrolases"/>
    <property type="match status" value="1"/>
</dbReference>
<dbReference type="PANTHER" id="PTHR13696">
    <property type="entry name" value="P-LOOP CONTAINING NUCLEOSIDE TRIPHOSPHATE HYDROLASE"/>
    <property type="match status" value="1"/>
</dbReference>
<evidence type="ECO:0000313" key="3">
    <source>
        <dbReference type="Proteomes" id="UP000285839"/>
    </source>
</evidence>
<dbReference type="RefSeq" id="WP_118031688.1">
    <property type="nucleotide sequence ID" value="NZ_QRUH01000017.1"/>
</dbReference>
<reference evidence="2 3" key="1">
    <citation type="submission" date="2018-08" db="EMBL/GenBank/DDBJ databases">
        <title>A genome reference for cultivated species of the human gut microbiota.</title>
        <authorList>
            <person name="Zou Y."/>
            <person name="Xue W."/>
            <person name="Luo G."/>
        </authorList>
    </citation>
    <scope>NUCLEOTIDE SEQUENCE [LARGE SCALE GENOMIC DNA]</scope>
    <source>
        <strain evidence="2 3">AF25-21</strain>
    </source>
</reference>
<dbReference type="Pfam" id="PF13614">
    <property type="entry name" value="AAA_31"/>
    <property type="match status" value="1"/>
</dbReference>
<dbReference type="EMBL" id="QRUH01000017">
    <property type="protein sequence ID" value="RGR45797.1"/>
    <property type="molecule type" value="Genomic_DNA"/>
</dbReference>
<gene>
    <name evidence="2" type="ORF">DWY46_16560</name>
</gene>
<dbReference type="Gene3D" id="3.40.50.300">
    <property type="entry name" value="P-loop containing nucleotide triphosphate hydrolases"/>
    <property type="match status" value="1"/>
</dbReference>
<dbReference type="AlphaFoldDB" id="A0A412EMG9"/>
<feature type="domain" description="AAA" evidence="1">
    <location>
        <begin position="1"/>
        <end position="177"/>
    </location>
</feature>
<protein>
    <submittedName>
        <fullName evidence="2">ParA family protein</fullName>
    </submittedName>
</protein>
<comment type="caution">
    <text evidence="2">The sequence shown here is derived from an EMBL/GenBank/DDBJ whole genome shotgun (WGS) entry which is preliminary data.</text>
</comment>
<dbReference type="Proteomes" id="UP000285839">
    <property type="component" value="Unassembled WGS sequence"/>
</dbReference>
<evidence type="ECO:0000313" key="2">
    <source>
        <dbReference type="EMBL" id="RGR45797.1"/>
    </source>
</evidence>
<name>A0A412EMG9_9FIRM</name>
<organism evidence="2 3">
    <name type="scientific">Blautia obeum</name>
    <dbReference type="NCBI Taxonomy" id="40520"/>
    <lineage>
        <taxon>Bacteria</taxon>
        <taxon>Bacillati</taxon>
        <taxon>Bacillota</taxon>
        <taxon>Clostridia</taxon>
        <taxon>Lachnospirales</taxon>
        <taxon>Lachnospiraceae</taxon>
        <taxon>Blautia</taxon>
    </lineage>
</organism>
<dbReference type="PIRSF" id="PIRSF009320">
    <property type="entry name" value="Nuc_binding_HP_1000"/>
    <property type="match status" value="1"/>
</dbReference>
<proteinExistence type="predicted"/>
<dbReference type="PANTHER" id="PTHR13696:SF99">
    <property type="entry name" value="COBYRINIC ACID AC-DIAMIDE SYNTHASE"/>
    <property type="match status" value="1"/>
</dbReference>
<dbReference type="CDD" id="cd02042">
    <property type="entry name" value="ParAB_family"/>
    <property type="match status" value="1"/>
</dbReference>
<dbReference type="InterPro" id="IPR025669">
    <property type="entry name" value="AAA_dom"/>
</dbReference>